<dbReference type="KEGG" id="jde:Jden_0723"/>
<dbReference type="GO" id="GO:0004176">
    <property type="term" value="F:ATP-dependent peptidase activity"/>
    <property type="evidence" value="ECO:0007669"/>
    <property type="project" value="InterPro"/>
</dbReference>
<sequence>MTDSQPDVPRSSRRHLTFAVSTLLTALLLAALMWVPAPYVVRTPGPTKDVLSEVNSQPLITISDEESYDPSGQLLLTTVGVQGGPAANVSFAQVLMGWLDSDRAVYPVETVYPPESTQEEIETVNNALMVTSQENATYAALTELDYTVPMTLTVQEVLDESQAHDVVRSGDVLVSLNGQAIDTYATLVSQLDAVTPGEAVTLEVMREGELAEVSVTTIGSQDSSGARLGLTIDIGFDFPFDVGIAIDNIGGPSAGMIFALGIMDMLTEADELDGAVVAGTGTIDTEGNVGPIGGIRQKLHGAKRDGAEWFLAPASNCDEVVGHTPEGLDVIAVETLSDAWTAVQAIGSGDTDDLARCS</sequence>
<dbReference type="EMBL" id="CP001706">
    <property type="protein sequence ID" value="ACV08387.1"/>
    <property type="molecule type" value="Genomic_DNA"/>
</dbReference>
<dbReference type="Pfam" id="PF13180">
    <property type="entry name" value="PDZ_2"/>
    <property type="match status" value="1"/>
</dbReference>
<dbReference type="InterPro" id="IPR014721">
    <property type="entry name" value="Ribsml_uS5_D2-typ_fold_subgr"/>
</dbReference>
<dbReference type="InterPro" id="IPR001478">
    <property type="entry name" value="PDZ"/>
</dbReference>
<accession>C7R1R9</accession>
<protein>
    <recommendedName>
        <fullName evidence="6">Endopeptidase La</fullName>
    </recommendedName>
</protein>
<keyword evidence="5" id="KW-1185">Reference proteome</keyword>
<dbReference type="InterPro" id="IPR027065">
    <property type="entry name" value="Lon_Prtase"/>
</dbReference>
<evidence type="ECO:0008006" key="6">
    <source>
        <dbReference type="Google" id="ProtNLM"/>
    </source>
</evidence>
<keyword evidence="1" id="KW-0472">Membrane</keyword>
<dbReference type="InterPro" id="IPR008269">
    <property type="entry name" value="Lon_proteolytic"/>
</dbReference>
<evidence type="ECO:0000256" key="1">
    <source>
        <dbReference type="SAM" id="Phobius"/>
    </source>
</evidence>
<evidence type="ECO:0000313" key="4">
    <source>
        <dbReference type="EMBL" id="ACV08387.1"/>
    </source>
</evidence>
<proteinExistence type="predicted"/>
<dbReference type="SUPFAM" id="SSF54211">
    <property type="entry name" value="Ribosomal protein S5 domain 2-like"/>
    <property type="match status" value="1"/>
</dbReference>
<gene>
    <name evidence="4" type="ordered locus">Jden_0723</name>
</gene>
<feature type="domain" description="PDZ" evidence="3">
    <location>
        <begin position="151"/>
        <end position="216"/>
    </location>
</feature>
<dbReference type="Gene3D" id="3.30.230.10">
    <property type="match status" value="1"/>
</dbReference>
<evidence type="ECO:0000259" key="3">
    <source>
        <dbReference type="Pfam" id="PF13180"/>
    </source>
</evidence>
<dbReference type="RefSeq" id="WP_015771015.1">
    <property type="nucleotide sequence ID" value="NC_013174.1"/>
</dbReference>
<dbReference type="InterPro" id="IPR036034">
    <property type="entry name" value="PDZ_sf"/>
</dbReference>
<dbReference type="GO" id="GO:0030163">
    <property type="term" value="P:protein catabolic process"/>
    <property type="evidence" value="ECO:0007669"/>
    <property type="project" value="InterPro"/>
</dbReference>
<dbReference type="AlphaFoldDB" id="C7R1R9"/>
<feature type="transmembrane region" description="Helical" evidence="1">
    <location>
        <begin position="16"/>
        <end position="35"/>
    </location>
</feature>
<dbReference type="InterPro" id="IPR020568">
    <property type="entry name" value="Ribosomal_Su5_D2-typ_SF"/>
</dbReference>
<dbReference type="Proteomes" id="UP000000628">
    <property type="component" value="Chromosome"/>
</dbReference>
<evidence type="ECO:0000259" key="2">
    <source>
        <dbReference type="Pfam" id="PF05362"/>
    </source>
</evidence>
<reference evidence="4 5" key="1">
    <citation type="journal article" date="2009" name="Stand. Genomic Sci.">
        <title>Complete genome sequence of Jonesia denitrificans type strain (Prevot 55134).</title>
        <authorList>
            <person name="Pukall R."/>
            <person name="Gehrich-Schroter G."/>
            <person name="Lapidus A."/>
            <person name="Nolan M."/>
            <person name="Glavina Del Rio T."/>
            <person name="Lucas S."/>
            <person name="Chen F."/>
            <person name="Tice H."/>
            <person name="Pitluck S."/>
            <person name="Cheng J.F."/>
            <person name="Copeland A."/>
            <person name="Saunders E."/>
            <person name="Brettin T."/>
            <person name="Detter J.C."/>
            <person name="Bruce D."/>
            <person name="Goodwin L."/>
            <person name="Pati A."/>
            <person name="Ivanova N."/>
            <person name="Mavromatis K."/>
            <person name="Ovchinnikova G."/>
            <person name="Chen A."/>
            <person name="Palaniappan K."/>
            <person name="Land M."/>
            <person name="Hauser L."/>
            <person name="Chang Y.J."/>
            <person name="Jeffries C.D."/>
            <person name="Chain P."/>
            <person name="Goker M."/>
            <person name="Bristow J."/>
            <person name="Eisen J.A."/>
            <person name="Markowitz V."/>
            <person name="Hugenholtz P."/>
            <person name="Kyrpides N.C."/>
            <person name="Klenk H.P."/>
            <person name="Han C."/>
        </authorList>
    </citation>
    <scope>NUCLEOTIDE SEQUENCE [LARGE SCALE GENOMIC DNA]</scope>
    <source>
        <strain evidence="5">ATCC 14870 / DSM 20603 / BCRC 15368 / CIP 55.134 / JCM 11481 / NBRC 15587 / NCTC 10816 / Prevot 55134</strain>
    </source>
</reference>
<keyword evidence="1" id="KW-0812">Transmembrane</keyword>
<evidence type="ECO:0000313" key="5">
    <source>
        <dbReference type="Proteomes" id="UP000000628"/>
    </source>
</evidence>
<name>C7R1R9_JONDD</name>
<dbReference type="Pfam" id="PF05362">
    <property type="entry name" value="Lon_C"/>
    <property type="match status" value="1"/>
</dbReference>
<dbReference type="GO" id="GO:0004252">
    <property type="term" value="F:serine-type endopeptidase activity"/>
    <property type="evidence" value="ECO:0007669"/>
    <property type="project" value="InterPro"/>
</dbReference>
<dbReference type="GO" id="GO:0006508">
    <property type="term" value="P:proteolysis"/>
    <property type="evidence" value="ECO:0007669"/>
    <property type="project" value="InterPro"/>
</dbReference>
<dbReference type="GO" id="GO:0005524">
    <property type="term" value="F:ATP binding"/>
    <property type="evidence" value="ECO:0007669"/>
    <property type="project" value="InterPro"/>
</dbReference>
<dbReference type="MEROPS" id="S16.012"/>
<dbReference type="SUPFAM" id="SSF50156">
    <property type="entry name" value="PDZ domain-like"/>
    <property type="match status" value="1"/>
</dbReference>
<dbReference type="eggNOG" id="COG3480">
    <property type="taxonomic scope" value="Bacteria"/>
</dbReference>
<keyword evidence="1" id="KW-1133">Transmembrane helix</keyword>
<organism evidence="4 5">
    <name type="scientific">Jonesia denitrificans (strain ATCC 14870 / DSM 20603 / BCRC 15368 / CIP 55.134 / JCM 11481 / NBRC 15587 / NCTC 10816 / Prevot 55134)</name>
    <name type="common">Listeria denitrificans</name>
    <dbReference type="NCBI Taxonomy" id="471856"/>
    <lineage>
        <taxon>Bacteria</taxon>
        <taxon>Bacillati</taxon>
        <taxon>Actinomycetota</taxon>
        <taxon>Actinomycetes</taxon>
        <taxon>Micrococcales</taxon>
        <taxon>Jonesiaceae</taxon>
        <taxon>Jonesia</taxon>
    </lineage>
</organism>
<dbReference type="PANTHER" id="PTHR10046">
    <property type="entry name" value="ATP DEPENDENT LON PROTEASE FAMILY MEMBER"/>
    <property type="match status" value="1"/>
</dbReference>
<dbReference type="STRING" id="471856.Jden_0723"/>
<feature type="domain" description="Lon proteolytic" evidence="2">
    <location>
        <begin position="250"/>
        <end position="338"/>
    </location>
</feature>
<dbReference type="HOGENOM" id="CLU_042037_1_0_11"/>